<name>A0AAU8ZSM1_MORMO</name>
<dbReference type="GO" id="GO:0003677">
    <property type="term" value="F:DNA binding"/>
    <property type="evidence" value="ECO:0007669"/>
    <property type="project" value="InterPro"/>
</dbReference>
<dbReference type="EMBL" id="CP028956">
    <property type="protein sequence ID" value="AWC95731.1"/>
    <property type="molecule type" value="Genomic_DNA"/>
</dbReference>
<organism evidence="1 2">
    <name type="scientific">Morganella morganii</name>
    <name type="common">Proteus morganii</name>
    <dbReference type="NCBI Taxonomy" id="582"/>
    <lineage>
        <taxon>Bacteria</taxon>
        <taxon>Pseudomonadati</taxon>
        <taxon>Pseudomonadota</taxon>
        <taxon>Gammaproteobacteria</taxon>
        <taxon>Enterobacterales</taxon>
        <taxon>Morganellaceae</taxon>
        <taxon>Morganella</taxon>
    </lineage>
</organism>
<proteinExistence type="predicted"/>
<dbReference type="SUPFAM" id="SSF56349">
    <property type="entry name" value="DNA breaking-rejoining enzymes"/>
    <property type="match status" value="1"/>
</dbReference>
<reference evidence="1 2" key="1">
    <citation type="submission" date="2018-04" db="EMBL/GenBank/DDBJ databases">
        <title>Whole genome sequencing of Morganella morganii AR_0133.</title>
        <authorList>
            <person name="Conlan S."/>
            <person name="Thomas P.J."/>
            <person name="Mullikin J."/>
            <person name="Frank K.M."/>
            <person name="Segre J.A."/>
        </authorList>
    </citation>
    <scope>NUCLEOTIDE SEQUENCE [LARGE SCALE GENOMIC DNA]</scope>
    <source>
        <strain evidence="1 2">AR_0133</strain>
    </source>
</reference>
<dbReference type="Proteomes" id="UP000244682">
    <property type="component" value="Chromosome"/>
</dbReference>
<evidence type="ECO:0000313" key="2">
    <source>
        <dbReference type="Proteomes" id="UP000244682"/>
    </source>
</evidence>
<dbReference type="AlphaFoldDB" id="A0AAU8ZSM1"/>
<evidence type="ECO:0000313" key="1">
    <source>
        <dbReference type="EMBL" id="AWC95731.1"/>
    </source>
</evidence>
<protein>
    <submittedName>
        <fullName evidence="1">Recombinase</fullName>
    </submittedName>
</protein>
<dbReference type="InterPro" id="IPR011010">
    <property type="entry name" value="DNA_brk_join_enz"/>
</dbReference>
<accession>A0AAU8ZSM1</accession>
<sequence>MSRCVTQTPVSAGNTEYLTASARWEACKPPYTNTDMKVCVTAAVSILNYLKKSRRTKYERDNFLRLDFSRGGKVTIYAEFPKGMQLKGRKPGQWPELSLAMAREKAHEIGREGLSAESVHGVLARYEADMEAKVKRHKLSEGSFGTYCCRLKQIKSAFGAREVFCDVKYTKLIDVLDLWIDTKTNSYALELFAELRRVWKFGAPLYAGGKNIAASLPDDYVSSRVQKPTPTRLYTDIESIAQLWINLSGCISLHQRNALRYMILTGVRPINVSNLKWEYINKEMTEITYPAGITGMRGAIFYLYCHDLVSVSGTL</sequence>
<gene>
    <name evidence="1" type="ORF">AM380_19870</name>
</gene>